<dbReference type="AlphaFoldDB" id="A0A7I7T9A9"/>
<proteinExistence type="predicted"/>
<dbReference type="GO" id="GO:0045892">
    <property type="term" value="P:negative regulation of DNA-templated transcription"/>
    <property type="evidence" value="ECO:0007669"/>
    <property type="project" value="InterPro"/>
</dbReference>
<keyword evidence="2" id="KW-0238">DNA-binding</keyword>
<evidence type="ECO:0000256" key="1">
    <source>
        <dbReference type="ARBA" id="ARBA00023015"/>
    </source>
</evidence>
<evidence type="ECO:0000259" key="4">
    <source>
        <dbReference type="Pfam" id="PF00440"/>
    </source>
</evidence>
<dbReference type="GO" id="GO:0000976">
    <property type="term" value="F:transcription cis-regulatory region binding"/>
    <property type="evidence" value="ECO:0007669"/>
    <property type="project" value="TreeGrafter"/>
</dbReference>
<feature type="domain" description="Tetracycline repressor TetR C-terminal" evidence="5">
    <location>
        <begin position="95"/>
        <end position="239"/>
    </location>
</feature>
<evidence type="ECO:0000256" key="2">
    <source>
        <dbReference type="ARBA" id="ARBA00023125"/>
    </source>
</evidence>
<sequence length="252" mass="27860">MLVSVNPRQRRAARHQLVAETTPSRVRRATPITVELILDTALGIAAAEGYETLSMRRLATALDTGPASLYAHVVDKADLDGLLIGRLCANLELPEPDPIAWREQIHNMCAQIRDQYLKYPGISGAALAMFPTDLQTLRVSEAMLAILLASGTDPQTAAWTADALLLYIAGYCLENYILAQRKNHNHADWILDTEELHRQLTELPPEAFPHTTRYAAELTAGTGHDRFDFTVTLMLNGLARPPKSELSNPKSR</sequence>
<dbReference type="InterPro" id="IPR050109">
    <property type="entry name" value="HTH-type_TetR-like_transc_reg"/>
</dbReference>
<dbReference type="PANTHER" id="PTHR30055:SF151">
    <property type="entry name" value="TRANSCRIPTIONAL REGULATORY PROTEIN"/>
    <property type="match status" value="1"/>
</dbReference>
<reference evidence="6 7" key="1">
    <citation type="journal article" date="2019" name="Emerg. Microbes Infect.">
        <title>Comprehensive subspecies identification of 175 nontuberculous mycobacteria species based on 7547 genomic profiles.</title>
        <authorList>
            <person name="Matsumoto Y."/>
            <person name="Kinjo T."/>
            <person name="Motooka D."/>
            <person name="Nabeya D."/>
            <person name="Jung N."/>
            <person name="Uechi K."/>
            <person name="Horii T."/>
            <person name="Iida T."/>
            <person name="Fujita J."/>
            <person name="Nakamura S."/>
        </authorList>
    </citation>
    <scope>NUCLEOTIDE SEQUENCE [LARGE SCALE GENOMIC DNA]</scope>
    <source>
        <strain evidence="6 7">JCM 30396</strain>
    </source>
</reference>
<evidence type="ECO:0000313" key="6">
    <source>
        <dbReference type="EMBL" id="BBY64905.1"/>
    </source>
</evidence>
<dbReference type="SUPFAM" id="SSF48498">
    <property type="entry name" value="Tetracyclin repressor-like, C-terminal domain"/>
    <property type="match status" value="1"/>
</dbReference>
<dbReference type="InterPro" id="IPR036271">
    <property type="entry name" value="Tet_transcr_reg_TetR-rel_C_sf"/>
</dbReference>
<dbReference type="PANTHER" id="PTHR30055">
    <property type="entry name" value="HTH-TYPE TRANSCRIPTIONAL REGULATOR RUTR"/>
    <property type="match status" value="1"/>
</dbReference>
<dbReference type="EMBL" id="AP022596">
    <property type="protein sequence ID" value="BBY64905.1"/>
    <property type="molecule type" value="Genomic_DNA"/>
</dbReference>
<dbReference type="KEGG" id="mhev:MHEL_31480"/>
<feature type="domain" description="HTH tetR-type" evidence="4">
    <location>
        <begin position="37"/>
        <end position="79"/>
    </location>
</feature>
<dbReference type="InterPro" id="IPR009057">
    <property type="entry name" value="Homeodomain-like_sf"/>
</dbReference>
<keyword evidence="7" id="KW-1185">Reference proteome</keyword>
<keyword evidence="1" id="KW-0805">Transcription regulation</keyword>
<dbReference type="InterPro" id="IPR001647">
    <property type="entry name" value="HTH_TetR"/>
</dbReference>
<accession>A0A7I7T9A9</accession>
<evidence type="ECO:0000313" key="7">
    <source>
        <dbReference type="Proteomes" id="UP000467148"/>
    </source>
</evidence>
<dbReference type="Pfam" id="PF00440">
    <property type="entry name" value="TetR_N"/>
    <property type="match status" value="1"/>
</dbReference>
<gene>
    <name evidence="6" type="ORF">MHEL_31480</name>
</gene>
<protein>
    <submittedName>
        <fullName evidence="6">Transcriptional regulator</fullName>
    </submittedName>
</protein>
<dbReference type="SUPFAM" id="SSF46689">
    <property type="entry name" value="Homeodomain-like"/>
    <property type="match status" value="1"/>
</dbReference>
<dbReference type="Pfam" id="PF02909">
    <property type="entry name" value="TetR_C_1"/>
    <property type="match status" value="1"/>
</dbReference>
<name>A0A7I7T9A9_9MYCO</name>
<keyword evidence="3" id="KW-0804">Transcription</keyword>
<evidence type="ECO:0000259" key="5">
    <source>
        <dbReference type="Pfam" id="PF02909"/>
    </source>
</evidence>
<dbReference type="Gene3D" id="1.10.357.10">
    <property type="entry name" value="Tetracycline Repressor, domain 2"/>
    <property type="match status" value="1"/>
</dbReference>
<dbReference type="InterPro" id="IPR004111">
    <property type="entry name" value="Repressor_TetR_C"/>
</dbReference>
<dbReference type="GO" id="GO:0003700">
    <property type="term" value="F:DNA-binding transcription factor activity"/>
    <property type="evidence" value="ECO:0007669"/>
    <property type="project" value="TreeGrafter"/>
</dbReference>
<organism evidence="6 7">
    <name type="scientific">Mycolicibacterium helvum</name>
    <dbReference type="NCBI Taxonomy" id="1534349"/>
    <lineage>
        <taxon>Bacteria</taxon>
        <taxon>Bacillati</taxon>
        <taxon>Actinomycetota</taxon>
        <taxon>Actinomycetes</taxon>
        <taxon>Mycobacteriales</taxon>
        <taxon>Mycobacteriaceae</taxon>
        <taxon>Mycolicibacterium</taxon>
    </lineage>
</organism>
<evidence type="ECO:0000256" key="3">
    <source>
        <dbReference type="ARBA" id="ARBA00023163"/>
    </source>
</evidence>
<dbReference type="Proteomes" id="UP000467148">
    <property type="component" value="Chromosome"/>
</dbReference>